<dbReference type="Proteomes" id="UP000282454">
    <property type="component" value="Unassembled WGS sequence"/>
</dbReference>
<sequence length="221" mass="24191">MPDRFRRLHLLVEGQTEEAVVIEVLRPHLEHAGWAVTFSIITTRRPARGPAHRGGLATWGKLQREIRLLLRDSSIGILTTLVDFYGLPEDCPGMADRPAHGAYERVAHVEAAMAREIDDRRFLPNVVLHEFEAWVFAAGAQLADLRGDPSLAARLAEEVARAGAPELINEGPATAPSKRLMAVCPDYAKTVEGPLAVAALGVEALRARCPHVHDWLLALDA</sequence>
<protein>
    <submittedName>
        <fullName evidence="1">Uncharacterized protein DUF4276</fullName>
    </submittedName>
</protein>
<dbReference type="RefSeq" id="WP_121393909.1">
    <property type="nucleotide sequence ID" value="NZ_RCDD01000006.1"/>
</dbReference>
<dbReference type="OrthoDB" id="9801478at2"/>
<evidence type="ECO:0000313" key="1">
    <source>
        <dbReference type="EMBL" id="RLK54649.1"/>
    </source>
</evidence>
<keyword evidence="2" id="KW-1185">Reference proteome</keyword>
<evidence type="ECO:0000313" key="2">
    <source>
        <dbReference type="Proteomes" id="UP000282454"/>
    </source>
</evidence>
<accession>A0A421AXY6</accession>
<dbReference type="Pfam" id="PF14103">
    <property type="entry name" value="DUF4276"/>
    <property type="match status" value="1"/>
</dbReference>
<dbReference type="InterPro" id="IPR025455">
    <property type="entry name" value="DUF4276"/>
</dbReference>
<gene>
    <name evidence="1" type="ORF">CLV68_5682</name>
</gene>
<proteinExistence type="predicted"/>
<comment type="caution">
    <text evidence="1">The sequence shown here is derived from an EMBL/GenBank/DDBJ whole genome shotgun (WGS) entry which is preliminary data.</text>
</comment>
<name>A0A421AXY6_9PSEU</name>
<organism evidence="1 2">
    <name type="scientific">Actinokineospora cianjurensis</name>
    <dbReference type="NCBI Taxonomy" id="585224"/>
    <lineage>
        <taxon>Bacteria</taxon>
        <taxon>Bacillati</taxon>
        <taxon>Actinomycetota</taxon>
        <taxon>Actinomycetes</taxon>
        <taxon>Pseudonocardiales</taxon>
        <taxon>Pseudonocardiaceae</taxon>
        <taxon>Actinokineospora</taxon>
    </lineage>
</organism>
<dbReference type="AlphaFoldDB" id="A0A421AXY6"/>
<reference evidence="1 2" key="1">
    <citation type="submission" date="2018-10" db="EMBL/GenBank/DDBJ databases">
        <title>Genomic Encyclopedia of Archaeal and Bacterial Type Strains, Phase II (KMG-II): from individual species to whole genera.</title>
        <authorList>
            <person name="Goeker M."/>
        </authorList>
    </citation>
    <scope>NUCLEOTIDE SEQUENCE [LARGE SCALE GENOMIC DNA]</scope>
    <source>
        <strain evidence="1 2">DSM 45657</strain>
    </source>
</reference>
<dbReference type="EMBL" id="RCDD01000006">
    <property type="protein sequence ID" value="RLK54649.1"/>
    <property type="molecule type" value="Genomic_DNA"/>
</dbReference>